<dbReference type="PANTHER" id="PTHR43767:SF10">
    <property type="entry name" value="SURFACTIN SYNTHASE SUBUNIT 1"/>
    <property type="match status" value="1"/>
</dbReference>
<reference evidence="2 3" key="1">
    <citation type="submission" date="2019-02" db="EMBL/GenBank/DDBJ databases">
        <title>Deep-cultivation of Planctomycetes and their phenomic and genomic characterization uncovers novel biology.</title>
        <authorList>
            <person name="Wiegand S."/>
            <person name="Jogler M."/>
            <person name="Boedeker C."/>
            <person name="Pinto D."/>
            <person name="Vollmers J."/>
            <person name="Rivas-Marin E."/>
            <person name="Kohn T."/>
            <person name="Peeters S.H."/>
            <person name="Heuer A."/>
            <person name="Rast P."/>
            <person name="Oberbeckmann S."/>
            <person name="Bunk B."/>
            <person name="Jeske O."/>
            <person name="Meyerdierks A."/>
            <person name="Storesund J.E."/>
            <person name="Kallscheuer N."/>
            <person name="Luecker S."/>
            <person name="Lage O.M."/>
            <person name="Pohl T."/>
            <person name="Merkel B.J."/>
            <person name="Hornburger P."/>
            <person name="Mueller R.-W."/>
            <person name="Bruemmer F."/>
            <person name="Labrenz M."/>
            <person name="Spormann A.M."/>
            <person name="Op den Camp H."/>
            <person name="Overmann J."/>
            <person name="Amann R."/>
            <person name="Jetten M.S.M."/>
            <person name="Mascher T."/>
            <person name="Medema M.H."/>
            <person name="Devos D.P."/>
            <person name="Kaster A.-K."/>
            <person name="Ovreas L."/>
            <person name="Rohde M."/>
            <person name="Galperin M.Y."/>
            <person name="Jogler C."/>
        </authorList>
    </citation>
    <scope>NUCLEOTIDE SEQUENCE [LARGE SCALE GENOMIC DNA]</scope>
    <source>
        <strain evidence="2 3">Poly24</strain>
    </source>
</reference>
<keyword evidence="2" id="KW-0436">Ligase</keyword>
<dbReference type="Gene3D" id="3.30.300.30">
    <property type="match status" value="1"/>
</dbReference>
<protein>
    <submittedName>
        <fullName evidence="2">Long-chain-fatty-acid--CoA ligase</fullName>
        <ecNumber evidence="2">6.2.1.3</ecNumber>
    </submittedName>
</protein>
<evidence type="ECO:0000313" key="3">
    <source>
        <dbReference type="Proteomes" id="UP000315082"/>
    </source>
</evidence>
<gene>
    <name evidence="2" type="primary">lcfB_1</name>
    <name evidence="2" type="ORF">Poly24_21560</name>
</gene>
<organism evidence="2 3">
    <name type="scientific">Rosistilla carotiformis</name>
    <dbReference type="NCBI Taxonomy" id="2528017"/>
    <lineage>
        <taxon>Bacteria</taxon>
        <taxon>Pseudomonadati</taxon>
        <taxon>Planctomycetota</taxon>
        <taxon>Planctomycetia</taxon>
        <taxon>Pirellulales</taxon>
        <taxon>Pirellulaceae</taxon>
        <taxon>Rosistilla</taxon>
    </lineage>
</organism>
<sequence>MSLIEQLLANAVQHGDALAWIDPLDRHTAQSFNWSDIGSQTLQAAERLAAKGVSPGHHVAIVCDNSRQLAVLLGALRLVGFFRDQAQPPQSAVDIVIDVRLPDSHVAALIQHCDAQFLLLGAGHRDRPLALPNGCQALAIDAICSAAAALPEDSTRLQRAVNWASGLEPTQPEAIMYTSGTTADPKGVVLTHGNLASNAAGKLAAVPQTPDDRRLTLLPISHAYARTCDLGTWILSRSVLAAASGYEGLLQSAIAVRPTLINLVPHLAEKIAHQARSAASPQQGLASLGLDRLRMLGCGGAAMPSATFKDFTDWGITVIQGYGLTESSPVICSATPQDAAPGVVGRPVAGVEIKLDPQGQILCRGTGLAKTYYKQDAAMAARMVDGWLQTGDLGHLDDNGCLQVLGRIDDMIVLSTGRKVMPAAIETRICQMPGITHALVSGQDQPVLTAWIATEGAPITAADTERWQAKIADQLNDLPAHAIPRIVRGIEVPLAVESGTLTAKGTVRRRLLISQLEHA</sequence>
<dbReference type="InterPro" id="IPR045851">
    <property type="entry name" value="AMP-bd_C_sf"/>
</dbReference>
<dbReference type="InterPro" id="IPR042099">
    <property type="entry name" value="ANL_N_sf"/>
</dbReference>
<dbReference type="InterPro" id="IPR050237">
    <property type="entry name" value="ATP-dep_AMP-bd_enzyme"/>
</dbReference>
<accession>A0A518JSE5</accession>
<dbReference type="Pfam" id="PF00501">
    <property type="entry name" value="AMP-binding"/>
    <property type="match status" value="1"/>
</dbReference>
<keyword evidence="3" id="KW-1185">Reference proteome</keyword>
<dbReference type="InterPro" id="IPR000873">
    <property type="entry name" value="AMP-dep_synth/lig_dom"/>
</dbReference>
<dbReference type="RefSeq" id="WP_145094317.1">
    <property type="nucleotide sequence ID" value="NZ_CP036348.1"/>
</dbReference>
<evidence type="ECO:0000313" key="2">
    <source>
        <dbReference type="EMBL" id="QDV68447.1"/>
    </source>
</evidence>
<dbReference type="EMBL" id="CP036348">
    <property type="protein sequence ID" value="QDV68447.1"/>
    <property type="molecule type" value="Genomic_DNA"/>
</dbReference>
<dbReference type="PANTHER" id="PTHR43767">
    <property type="entry name" value="LONG-CHAIN-FATTY-ACID--COA LIGASE"/>
    <property type="match status" value="1"/>
</dbReference>
<dbReference type="Proteomes" id="UP000315082">
    <property type="component" value="Chromosome"/>
</dbReference>
<dbReference type="Pfam" id="PF23562">
    <property type="entry name" value="AMP-binding_C_3"/>
    <property type="match status" value="1"/>
</dbReference>
<feature type="domain" description="AMP-dependent synthetase/ligase" evidence="1">
    <location>
        <begin position="10"/>
        <end position="373"/>
    </location>
</feature>
<proteinExistence type="predicted"/>
<dbReference type="KEGG" id="rcf:Poly24_21560"/>
<dbReference type="SUPFAM" id="SSF56801">
    <property type="entry name" value="Acetyl-CoA synthetase-like"/>
    <property type="match status" value="1"/>
</dbReference>
<evidence type="ECO:0000259" key="1">
    <source>
        <dbReference type="Pfam" id="PF00501"/>
    </source>
</evidence>
<dbReference type="Gene3D" id="3.40.50.12780">
    <property type="entry name" value="N-terminal domain of ligase-like"/>
    <property type="match status" value="1"/>
</dbReference>
<dbReference type="EC" id="6.2.1.3" evidence="2"/>
<dbReference type="OrthoDB" id="9778383at2"/>
<dbReference type="GO" id="GO:0004467">
    <property type="term" value="F:long-chain fatty acid-CoA ligase activity"/>
    <property type="evidence" value="ECO:0007669"/>
    <property type="project" value="UniProtKB-EC"/>
</dbReference>
<name>A0A518JSE5_9BACT</name>
<dbReference type="AlphaFoldDB" id="A0A518JSE5"/>